<comment type="caution">
    <text evidence="3">The sequence shown here is derived from an EMBL/GenBank/DDBJ whole genome shotgun (WGS) entry which is preliminary data.</text>
</comment>
<evidence type="ECO:0000313" key="3">
    <source>
        <dbReference type="EMBL" id="OGE39353.1"/>
    </source>
</evidence>
<keyword evidence="2" id="KW-0472">Membrane</keyword>
<keyword evidence="2" id="KW-1133">Transmembrane helix</keyword>
<feature type="region of interest" description="Disordered" evidence="1">
    <location>
        <begin position="87"/>
        <end position="124"/>
    </location>
</feature>
<keyword evidence="2" id="KW-0812">Transmembrane</keyword>
<organism evidence="3 4">
    <name type="scientific">Candidatus Daviesbacteria bacterium RIFCSPHIGHO2_12_FULL_37_11</name>
    <dbReference type="NCBI Taxonomy" id="1797777"/>
    <lineage>
        <taxon>Bacteria</taxon>
        <taxon>Candidatus Daviesiibacteriota</taxon>
    </lineage>
</organism>
<evidence type="ECO:0000256" key="2">
    <source>
        <dbReference type="SAM" id="Phobius"/>
    </source>
</evidence>
<reference evidence="3 4" key="1">
    <citation type="journal article" date="2016" name="Nat. Commun.">
        <title>Thousands of microbial genomes shed light on interconnected biogeochemical processes in an aquifer system.</title>
        <authorList>
            <person name="Anantharaman K."/>
            <person name="Brown C.T."/>
            <person name="Hug L.A."/>
            <person name="Sharon I."/>
            <person name="Castelle C.J."/>
            <person name="Probst A.J."/>
            <person name="Thomas B.C."/>
            <person name="Singh A."/>
            <person name="Wilkins M.J."/>
            <person name="Karaoz U."/>
            <person name="Brodie E.L."/>
            <person name="Williams K.H."/>
            <person name="Hubbard S.S."/>
            <person name="Banfield J.F."/>
        </authorList>
    </citation>
    <scope>NUCLEOTIDE SEQUENCE [LARGE SCALE GENOMIC DNA]</scope>
</reference>
<proteinExistence type="predicted"/>
<dbReference type="Proteomes" id="UP000176527">
    <property type="component" value="Unassembled WGS sequence"/>
</dbReference>
<evidence type="ECO:0000256" key="1">
    <source>
        <dbReference type="SAM" id="MobiDB-lite"/>
    </source>
</evidence>
<dbReference type="AlphaFoldDB" id="A0A1F5KEI2"/>
<feature type="compositionally biased region" description="Low complexity" evidence="1">
    <location>
        <begin position="89"/>
        <end position="124"/>
    </location>
</feature>
<name>A0A1F5KEI2_9BACT</name>
<sequence>MDFLSTLNNKRRARGILIVIFLLIAIPLTIFLVRQQQIFKGRALGEGSTLEAFAASGAPLPDSNNNGIPETQSQNILLKLTWNPGAAQPTLTPSPTRTPTPTTSAPTATTAPGQPTPTTTTGGSCTVCTADLIRDGTVNQDDLTVINACKNITTDLNLTFDAYLASNPQYSTLVTLCRSMDLNSSNKTEQSEVDCVQSKMDQTCSQNNIPTPTPTTAATGFTCVINGPGTIPSNQASSFTVERTTLGNQIYPESPLTCISNSTGPGSCFWGVDTKRFDDSYSSTTFNITPSNDGISPGAKLLYFYRPKMNFGVDYGDYCQKEITVQ</sequence>
<accession>A0A1F5KEI2</accession>
<feature type="transmembrane region" description="Helical" evidence="2">
    <location>
        <begin position="12"/>
        <end position="33"/>
    </location>
</feature>
<evidence type="ECO:0000313" key="4">
    <source>
        <dbReference type="Proteomes" id="UP000176527"/>
    </source>
</evidence>
<protein>
    <submittedName>
        <fullName evidence="3">Uncharacterized protein</fullName>
    </submittedName>
</protein>
<gene>
    <name evidence="3" type="ORF">A3F00_02740</name>
</gene>
<dbReference type="EMBL" id="MFDE01000002">
    <property type="protein sequence ID" value="OGE39353.1"/>
    <property type="molecule type" value="Genomic_DNA"/>
</dbReference>